<organism evidence="2 4">
    <name type="scientific">Cucumis melo var. makuwa</name>
    <name type="common">Oriental melon</name>
    <dbReference type="NCBI Taxonomy" id="1194695"/>
    <lineage>
        <taxon>Eukaryota</taxon>
        <taxon>Viridiplantae</taxon>
        <taxon>Streptophyta</taxon>
        <taxon>Embryophyta</taxon>
        <taxon>Tracheophyta</taxon>
        <taxon>Spermatophyta</taxon>
        <taxon>Magnoliopsida</taxon>
        <taxon>eudicotyledons</taxon>
        <taxon>Gunneridae</taxon>
        <taxon>Pentapetalae</taxon>
        <taxon>rosids</taxon>
        <taxon>fabids</taxon>
        <taxon>Cucurbitales</taxon>
        <taxon>Cucurbitaceae</taxon>
        <taxon>Benincaseae</taxon>
        <taxon>Cucumis</taxon>
    </lineage>
</organism>
<sequence length="160" mass="18444">MCTTRNSGRPRISFENSTVVAYKVRNVPPTINKTEGVPIYKIAPNKDTITGGTLSINNRSMTERPILEVVDATKPFEVETERFNYMLREYLRHLVDDRQMNWVLLLNVTQFGFKAQIESPIERSLFKIVCSRHSVLLPLVDHLYVGNIPQVTKLRRNGNR</sequence>
<evidence type="ECO:0000313" key="1">
    <source>
        <dbReference type="EMBL" id="KAA0038742.1"/>
    </source>
</evidence>
<dbReference type="Proteomes" id="UP000321947">
    <property type="component" value="Unassembled WGS sequence"/>
</dbReference>
<evidence type="ECO:0000313" key="4">
    <source>
        <dbReference type="Proteomes" id="UP000321947"/>
    </source>
</evidence>
<proteinExistence type="predicted"/>
<gene>
    <name evidence="2" type="ORF">E5676_scaffold455G006580</name>
    <name evidence="1" type="ORF">E6C27_scaffold92G002910</name>
</gene>
<dbReference type="AlphaFoldDB" id="A0A5D3E7S4"/>
<name>A0A5D3E7S4_CUCMM</name>
<reference evidence="3 4" key="1">
    <citation type="submission" date="2019-08" db="EMBL/GenBank/DDBJ databases">
        <title>Draft genome sequences of two oriental melons (Cucumis melo L. var makuwa).</title>
        <authorList>
            <person name="Kwon S.-Y."/>
        </authorList>
    </citation>
    <scope>NUCLEOTIDE SEQUENCE [LARGE SCALE GENOMIC DNA]</scope>
    <source>
        <strain evidence="4">cv. Chang Bougi</strain>
        <strain evidence="3">cv. SW 3</strain>
        <tissue evidence="2">Leaf</tissue>
    </source>
</reference>
<evidence type="ECO:0000313" key="3">
    <source>
        <dbReference type="Proteomes" id="UP000321393"/>
    </source>
</evidence>
<evidence type="ECO:0000313" key="2">
    <source>
        <dbReference type="EMBL" id="TYK31355.1"/>
    </source>
</evidence>
<dbReference type="EMBL" id="SSTD01000141">
    <property type="protein sequence ID" value="TYK31355.1"/>
    <property type="molecule type" value="Genomic_DNA"/>
</dbReference>
<protein>
    <submittedName>
        <fullName evidence="2">Polyprotein</fullName>
    </submittedName>
</protein>
<accession>A0A5D3E7S4</accession>
<dbReference type="EMBL" id="SSTE01018688">
    <property type="protein sequence ID" value="KAA0038742.1"/>
    <property type="molecule type" value="Genomic_DNA"/>
</dbReference>
<dbReference type="Proteomes" id="UP000321393">
    <property type="component" value="Unassembled WGS sequence"/>
</dbReference>
<comment type="caution">
    <text evidence="2">The sequence shown here is derived from an EMBL/GenBank/DDBJ whole genome shotgun (WGS) entry which is preliminary data.</text>
</comment>